<organism evidence="1 2">
    <name type="scientific">Racocetra persica</name>
    <dbReference type="NCBI Taxonomy" id="160502"/>
    <lineage>
        <taxon>Eukaryota</taxon>
        <taxon>Fungi</taxon>
        <taxon>Fungi incertae sedis</taxon>
        <taxon>Mucoromycota</taxon>
        <taxon>Glomeromycotina</taxon>
        <taxon>Glomeromycetes</taxon>
        <taxon>Diversisporales</taxon>
        <taxon>Gigasporaceae</taxon>
        <taxon>Racocetra</taxon>
    </lineage>
</organism>
<reference evidence="1" key="1">
    <citation type="submission" date="2021-06" db="EMBL/GenBank/DDBJ databases">
        <authorList>
            <person name="Kallberg Y."/>
            <person name="Tangrot J."/>
            <person name="Rosling A."/>
        </authorList>
    </citation>
    <scope>NUCLEOTIDE SEQUENCE</scope>
    <source>
        <strain evidence="1">MA461A</strain>
    </source>
</reference>
<accession>A0ACA9Q6Q7</accession>
<dbReference type="Proteomes" id="UP000789920">
    <property type="component" value="Unassembled WGS sequence"/>
</dbReference>
<sequence>ESKIQAINEIKKEYKNITDNFVSQNLISHQPSTSKSAMANIFAKRNQTILTPIYDEFIRYQNKDLLPALEEHDPFKCPIPQ</sequence>
<feature type="non-terminal residue" evidence="1">
    <location>
        <position position="1"/>
    </location>
</feature>
<comment type="caution">
    <text evidence="1">The sequence shown here is derived from an EMBL/GenBank/DDBJ whole genome shotgun (WGS) entry which is preliminary data.</text>
</comment>
<name>A0ACA9Q6Q7_9GLOM</name>
<evidence type="ECO:0000313" key="1">
    <source>
        <dbReference type="EMBL" id="CAG8731416.1"/>
    </source>
</evidence>
<feature type="non-terminal residue" evidence="1">
    <location>
        <position position="81"/>
    </location>
</feature>
<proteinExistence type="predicted"/>
<protein>
    <submittedName>
        <fullName evidence="1">35952_t:CDS:1</fullName>
    </submittedName>
</protein>
<gene>
    <name evidence="1" type="ORF">RPERSI_LOCUS12199</name>
</gene>
<evidence type="ECO:0000313" key="2">
    <source>
        <dbReference type="Proteomes" id="UP000789920"/>
    </source>
</evidence>
<keyword evidence="2" id="KW-1185">Reference proteome</keyword>
<dbReference type="EMBL" id="CAJVQC010025905">
    <property type="protein sequence ID" value="CAG8731416.1"/>
    <property type="molecule type" value="Genomic_DNA"/>
</dbReference>